<reference evidence="2 3" key="1">
    <citation type="submission" date="2020-08" db="EMBL/GenBank/DDBJ databases">
        <title>Sequencing the genomes of 1000 actinobacteria strains.</title>
        <authorList>
            <person name="Klenk H.-P."/>
        </authorList>
    </citation>
    <scope>NUCLEOTIDE SEQUENCE [LARGE SCALE GENOMIC DNA]</scope>
    <source>
        <strain evidence="2 3">DSM 43036</strain>
    </source>
</reference>
<evidence type="ECO:0000313" key="2">
    <source>
        <dbReference type="EMBL" id="MBB5113278.1"/>
    </source>
</evidence>
<dbReference type="EMBL" id="JACHJC010000001">
    <property type="protein sequence ID" value="MBB5113278.1"/>
    <property type="molecule type" value="Genomic_DNA"/>
</dbReference>
<accession>A0ABR6MD24</accession>
<protein>
    <recommendedName>
        <fullName evidence="1">GH3 middle domain-containing protein</fullName>
    </recommendedName>
</protein>
<dbReference type="InterPro" id="IPR055377">
    <property type="entry name" value="GH3_M"/>
</dbReference>
<organism evidence="2 3">
    <name type="scientific">Micromonospora echinospora</name>
    <name type="common">Micromonospora purpurea</name>
    <dbReference type="NCBI Taxonomy" id="1877"/>
    <lineage>
        <taxon>Bacteria</taxon>
        <taxon>Bacillati</taxon>
        <taxon>Actinomycetota</taxon>
        <taxon>Actinomycetes</taxon>
        <taxon>Micromonosporales</taxon>
        <taxon>Micromonosporaceae</taxon>
        <taxon>Micromonospora</taxon>
    </lineage>
</organism>
<dbReference type="PANTHER" id="PTHR31901">
    <property type="entry name" value="GH3 DOMAIN-CONTAINING PROTEIN"/>
    <property type="match status" value="1"/>
</dbReference>
<keyword evidence="3" id="KW-1185">Reference proteome</keyword>
<proteinExistence type="predicted"/>
<dbReference type="InterPro" id="IPR004993">
    <property type="entry name" value="GH3"/>
</dbReference>
<feature type="domain" description="GH3 middle" evidence="1">
    <location>
        <begin position="344"/>
        <end position="412"/>
    </location>
</feature>
<dbReference type="Pfam" id="PF23571">
    <property type="entry name" value="GH3_M"/>
    <property type="match status" value="1"/>
</dbReference>
<dbReference type="RefSeq" id="WP_184684888.1">
    <property type="nucleotide sequence ID" value="NZ_JACHJC010000001.1"/>
</dbReference>
<gene>
    <name evidence="2" type="ORF">FHU28_003117</name>
</gene>
<comment type="caution">
    <text evidence="2">The sequence shown here is derived from an EMBL/GenBank/DDBJ whole genome shotgun (WGS) entry which is preliminary data.</text>
</comment>
<dbReference type="PANTHER" id="PTHR31901:SF9">
    <property type="entry name" value="GH3 DOMAIN-CONTAINING PROTEIN"/>
    <property type="match status" value="1"/>
</dbReference>
<sequence>MNQQDHAVRLARRIRDEKQRLLATLDDPRRTQELVLADVLTRNGDTAFGAEHGLSAVAGVDDYRRAVPIRTHEALMPWIERSIAGERRVLTADQPVAYFSSSGTTGREKFIPVTPTYLRTTFLAFYYAGFAGVLDRHPELIGAEEKVLNLWQDPTTRISQTFGGQPHIGLSQLDYRTYGEPLATGPGTGGGWTEVLDSYPDGGPWERAYLRLRLAVERDVRWIIAVNPAIVAALPYQLAQWWPRMVAELHAGTLGGRPYGEPNPARALELRQVAERHGTLRPVDLWPNLRVILSWNTALASLYLPPLREAFGADTIVLSPPIASCEGPVAIPLRADPASGPLFLPGCFYEFVPADRDIEPDCDTLLADELEEGRDYHIVLTHVGGLYRCATLDIVRVVGFAGRTPAVAYAGRGTISSGSGERLREPDLIRALGAALAEVGLEIRNATARRTGSSPARYEVALAPVATPPSDVVAALAEALERRLAEQSPGYRRARASGGLGAVRLTVTHPDAFLVEWERRVRAGERPPRVKDRVFQPDPNVWDRITTNAPTIVGSQR</sequence>
<evidence type="ECO:0000259" key="1">
    <source>
        <dbReference type="Pfam" id="PF23571"/>
    </source>
</evidence>
<evidence type="ECO:0000313" key="3">
    <source>
        <dbReference type="Proteomes" id="UP000618986"/>
    </source>
</evidence>
<dbReference type="Proteomes" id="UP000618986">
    <property type="component" value="Unassembled WGS sequence"/>
</dbReference>
<name>A0ABR6MD24_MICEC</name>
<dbReference type="Pfam" id="PF03321">
    <property type="entry name" value="GH3"/>
    <property type="match status" value="1"/>
</dbReference>
<dbReference type="GeneID" id="300293684"/>